<dbReference type="PROSITE" id="PS50109">
    <property type="entry name" value="HIS_KIN"/>
    <property type="match status" value="1"/>
</dbReference>
<dbReference type="Gene3D" id="1.20.5.1930">
    <property type="match status" value="1"/>
</dbReference>
<dbReference type="STRING" id="435880.SAMN04487988_10758"/>
<dbReference type="SUPFAM" id="SSF55874">
    <property type="entry name" value="ATPase domain of HSP90 chaperone/DNA topoisomerase II/histidine kinase"/>
    <property type="match status" value="1"/>
</dbReference>
<evidence type="ECO:0000259" key="6">
    <source>
        <dbReference type="PROSITE" id="PS50109"/>
    </source>
</evidence>
<dbReference type="EMBL" id="FOPC01000007">
    <property type="protein sequence ID" value="SFG72391.1"/>
    <property type="molecule type" value="Genomic_DNA"/>
</dbReference>
<keyword evidence="4" id="KW-0472">Membrane</keyword>
<dbReference type="InterPro" id="IPR036890">
    <property type="entry name" value="HATPase_C_sf"/>
</dbReference>
<dbReference type="AlphaFoldDB" id="A0A1I2UCH9"/>
<evidence type="ECO:0000256" key="4">
    <source>
        <dbReference type="SAM" id="Phobius"/>
    </source>
</evidence>
<dbReference type="InterPro" id="IPR011990">
    <property type="entry name" value="TPR-like_helical_dom_sf"/>
</dbReference>
<feature type="chain" id="PRO_5011566629" evidence="5">
    <location>
        <begin position="26"/>
        <end position="663"/>
    </location>
</feature>
<dbReference type="InterPro" id="IPR005467">
    <property type="entry name" value="His_kinase_dom"/>
</dbReference>
<dbReference type="InterPro" id="IPR003594">
    <property type="entry name" value="HATPase_dom"/>
</dbReference>
<keyword evidence="8" id="KW-1185">Reference proteome</keyword>
<evidence type="ECO:0000256" key="5">
    <source>
        <dbReference type="SAM" id="SignalP"/>
    </source>
</evidence>
<evidence type="ECO:0000256" key="3">
    <source>
        <dbReference type="ARBA" id="ARBA00023012"/>
    </source>
</evidence>
<evidence type="ECO:0000313" key="7">
    <source>
        <dbReference type="EMBL" id="SFG72391.1"/>
    </source>
</evidence>
<evidence type="ECO:0000256" key="1">
    <source>
        <dbReference type="ARBA" id="ARBA00022679"/>
    </source>
</evidence>
<dbReference type="CDD" id="cd16917">
    <property type="entry name" value="HATPase_UhpB-NarQ-NarX-like"/>
    <property type="match status" value="1"/>
</dbReference>
<keyword evidence="5" id="KW-0732">Signal</keyword>
<dbReference type="PANTHER" id="PTHR24421">
    <property type="entry name" value="NITRATE/NITRITE SENSOR PROTEIN NARX-RELATED"/>
    <property type="match status" value="1"/>
</dbReference>
<dbReference type="InterPro" id="IPR011712">
    <property type="entry name" value="Sig_transdc_His_kin_sub3_dim/P"/>
</dbReference>
<feature type="domain" description="Histidine kinase" evidence="6">
    <location>
        <begin position="481"/>
        <end position="663"/>
    </location>
</feature>
<dbReference type="GO" id="GO:0000155">
    <property type="term" value="F:phosphorelay sensor kinase activity"/>
    <property type="evidence" value="ECO:0007669"/>
    <property type="project" value="InterPro"/>
</dbReference>
<keyword evidence="3" id="KW-0902">Two-component regulatory system</keyword>
<dbReference type="GO" id="GO:0046983">
    <property type="term" value="F:protein dimerization activity"/>
    <property type="evidence" value="ECO:0007669"/>
    <property type="project" value="InterPro"/>
</dbReference>
<dbReference type="RefSeq" id="WP_092791525.1">
    <property type="nucleotide sequence ID" value="NZ_FOPC01000007.1"/>
</dbReference>
<dbReference type="Gene3D" id="3.30.565.10">
    <property type="entry name" value="Histidine kinase-like ATPase, C-terminal domain"/>
    <property type="match status" value="1"/>
</dbReference>
<keyword evidence="1" id="KW-0808">Transferase</keyword>
<sequence length="663" mass="76286">MSSRFFLIFLSPILLLSASIGVVQTAEDSLAFATEEELQQLLEDEQISPEDQEKVYFELFDRFRNEKRIDEWADLAARYFHHPITRQGINEEKLDVLQEVLPFESEIKDSKIRGNLHLKTGGAWFNLQQFDSAIVAYSDAISSFGSNDSILIADSYFFRGQAEDYRGSMLRAMENYQQARDIYEALGDSEYVNYVNGGIAILYSKFGIYEESQKIRMQLIEDAKEKGLVTDHRIQLYNMAETYRKQGLKAAQLQALKNAESLLEKEPQDPYLETMLYLSLSKYYGDADEPELQNTYFELAEEKRKTDPRISDENGAYLIAKSQLLLDQGQFREARDIATQLMEIAKVKENMDHLLNAYRLIVQSSENLGDYSRAFDASENLMQYKDSIFTVNQAQSFAFYQTRYETEKKEREILRKSVELEETKTASRQRTQIMLGVISFLIILAVMLFLTTRLRHLRKQKLLEQEYAQQLLKIQEEERKRISKDLHDGLGQSLLLIKNKVALNQSQNAGEMLDTAISELRAIARSLHPMQLEKLGLAKALEQMLDQIDRETDLFVSSEIEDISNALSKEKELQLYRIAQESINNILKHAQADAIRMILRKEGNRIFMSIEDNGIGFDFSEKYQDFQSLGLKTLKERTAAIQGTMKVSSEKGSGAKLSFIVNV</sequence>
<name>A0A1I2UCH9_9BACT</name>
<dbReference type="Proteomes" id="UP000199642">
    <property type="component" value="Unassembled WGS sequence"/>
</dbReference>
<dbReference type="Pfam" id="PF07730">
    <property type="entry name" value="HisKA_3"/>
    <property type="match status" value="1"/>
</dbReference>
<dbReference type="GO" id="GO:0016020">
    <property type="term" value="C:membrane"/>
    <property type="evidence" value="ECO:0007669"/>
    <property type="project" value="InterPro"/>
</dbReference>
<keyword evidence="2 7" id="KW-0418">Kinase</keyword>
<evidence type="ECO:0000313" key="8">
    <source>
        <dbReference type="Proteomes" id="UP000199642"/>
    </source>
</evidence>
<reference evidence="8" key="1">
    <citation type="submission" date="2016-10" db="EMBL/GenBank/DDBJ databases">
        <authorList>
            <person name="Varghese N."/>
            <person name="Submissions S."/>
        </authorList>
    </citation>
    <scope>NUCLEOTIDE SEQUENCE [LARGE SCALE GENOMIC DNA]</scope>
    <source>
        <strain evidence="8">DSM 19315</strain>
    </source>
</reference>
<feature type="transmembrane region" description="Helical" evidence="4">
    <location>
        <begin position="433"/>
        <end position="451"/>
    </location>
</feature>
<keyword evidence="4" id="KW-0812">Transmembrane</keyword>
<proteinExistence type="predicted"/>
<organism evidence="7 8">
    <name type="scientific">Algoriphagus hitonicola</name>
    <dbReference type="NCBI Taxonomy" id="435880"/>
    <lineage>
        <taxon>Bacteria</taxon>
        <taxon>Pseudomonadati</taxon>
        <taxon>Bacteroidota</taxon>
        <taxon>Cytophagia</taxon>
        <taxon>Cytophagales</taxon>
        <taxon>Cyclobacteriaceae</taxon>
        <taxon>Algoriphagus</taxon>
    </lineage>
</organism>
<evidence type="ECO:0000256" key="2">
    <source>
        <dbReference type="ARBA" id="ARBA00022777"/>
    </source>
</evidence>
<dbReference type="Pfam" id="PF02518">
    <property type="entry name" value="HATPase_c"/>
    <property type="match status" value="1"/>
</dbReference>
<gene>
    <name evidence="7" type="ORF">SAMN04487988_10758</name>
</gene>
<dbReference type="SUPFAM" id="SSF48452">
    <property type="entry name" value="TPR-like"/>
    <property type="match status" value="1"/>
</dbReference>
<keyword evidence="4" id="KW-1133">Transmembrane helix</keyword>
<feature type="signal peptide" evidence="5">
    <location>
        <begin position="1"/>
        <end position="25"/>
    </location>
</feature>
<dbReference type="InterPro" id="IPR050482">
    <property type="entry name" value="Sensor_HK_TwoCompSys"/>
</dbReference>
<dbReference type="OrthoDB" id="1523646at2"/>
<dbReference type="Gene3D" id="1.25.40.10">
    <property type="entry name" value="Tetratricopeptide repeat domain"/>
    <property type="match status" value="2"/>
</dbReference>
<accession>A0A1I2UCH9</accession>
<protein>
    <submittedName>
        <fullName evidence="7">Histidine kinase-, DNA gyrase B-, and HSP90-like ATPase</fullName>
    </submittedName>
</protein>